<accession>A0ABT5IQ01</accession>
<protein>
    <submittedName>
        <fullName evidence="1">Uncharacterized protein</fullName>
    </submittedName>
</protein>
<name>A0ABT5IQ01_9NEIS</name>
<sequence length="335" mass="38336">MIGREFIPTSTTRITCPICQHPLTKQTLISAKRELVDFQILLENALGQGFIDWGGNPSLHSVLFFDGLRALLSGGLRAMRRSDPTLSGRAPIFERRPLDERREGMLLLGHWLDLWPQRFLAEVEQNGFRYSELTKWRSPFPYWCDQVLHPLNQQQAKTADLEAETIMHVVLRKKGKYSLPAARQLAGKDLSKIWLRLHPRRKLPHETLETAVVAVDHQIAGTLDSAERLKLLRTKFMLVGRYGLQLRPSALASLTLAGIYRLGLTIPIVSFYEVPRTREQAAAWLVWYWHRVRPLTKPVRTEKRLFTGLDTGSGLSASSCSLWTQLPTFCRRDYA</sequence>
<comment type="caution">
    <text evidence="1">The sequence shown here is derived from an EMBL/GenBank/DDBJ whole genome shotgun (WGS) entry which is preliminary data.</text>
</comment>
<keyword evidence="2" id="KW-1185">Reference proteome</keyword>
<evidence type="ECO:0000313" key="1">
    <source>
        <dbReference type="EMBL" id="MDC7714598.1"/>
    </source>
</evidence>
<evidence type="ECO:0000313" key="2">
    <source>
        <dbReference type="Proteomes" id="UP001222030"/>
    </source>
</evidence>
<dbReference type="EMBL" id="JAQQLE010000009">
    <property type="protein sequence ID" value="MDC7714598.1"/>
    <property type="molecule type" value="Genomic_DNA"/>
</dbReference>
<reference evidence="1 2" key="1">
    <citation type="submission" date="2023-01" db="EMBL/GenBank/DDBJ databases">
        <title>Novel species of the genus Vogesella isolated from rivers.</title>
        <authorList>
            <person name="Lu H."/>
        </authorList>
    </citation>
    <scope>NUCLEOTIDE SEQUENCE [LARGE SCALE GENOMIC DNA]</scope>
    <source>
        <strain evidence="1 2">LYT5W</strain>
    </source>
</reference>
<organism evidence="1 2">
    <name type="scientific">Vogesella margarita</name>
    <dbReference type="NCBI Taxonomy" id="2984199"/>
    <lineage>
        <taxon>Bacteria</taxon>
        <taxon>Pseudomonadati</taxon>
        <taxon>Pseudomonadota</taxon>
        <taxon>Betaproteobacteria</taxon>
        <taxon>Neisseriales</taxon>
        <taxon>Chromobacteriaceae</taxon>
        <taxon>Vogesella</taxon>
    </lineage>
</organism>
<dbReference type="Proteomes" id="UP001222030">
    <property type="component" value="Unassembled WGS sequence"/>
</dbReference>
<proteinExistence type="predicted"/>
<dbReference type="RefSeq" id="WP_272772323.1">
    <property type="nucleotide sequence ID" value="NZ_JAQQLE010000009.1"/>
</dbReference>
<gene>
    <name evidence="1" type="ORF">PQU96_10755</name>
</gene>